<comment type="caution">
    <text evidence="4">The sequence shown here is derived from an EMBL/GenBank/DDBJ whole genome shotgun (WGS) entry which is preliminary data.</text>
</comment>
<feature type="coiled-coil region" evidence="1">
    <location>
        <begin position="406"/>
        <end position="465"/>
    </location>
</feature>
<feature type="domain" description="Resolvase/invertase-type recombinase catalytic" evidence="2">
    <location>
        <begin position="4"/>
        <end position="146"/>
    </location>
</feature>
<name>A0ABX5NP07_9HYPH</name>
<evidence type="ECO:0000259" key="3">
    <source>
        <dbReference type="PROSITE" id="PS51737"/>
    </source>
</evidence>
<reference evidence="4 5" key="1">
    <citation type="submission" date="2018-06" db="EMBL/GenBank/DDBJ databases">
        <title>Rhizobium wuzhouense sp. nov., isolated from roots of Oryza officinalis.</title>
        <authorList>
            <person name="Yuan T."/>
        </authorList>
    </citation>
    <scope>NUCLEOTIDE SEQUENCE [LARGE SCALE GENOMIC DNA]</scope>
    <source>
        <strain evidence="4 5">W44</strain>
    </source>
</reference>
<dbReference type="SUPFAM" id="SSF53041">
    <property type="entry name" value="Resolvase-like"/>
    <property type="match status" value="1"/>
</dbReference>
<dbReference type="PANTHER" id="PTHR30461:SF23">
    <property type="entry name" value="DNA RECOMBINASE-RELATED"/>
    <property type="match status" value="1"/>
</dbReference>
<dbReference type="Pfam" id="PF13408">
    <property type="entry name" value="Zn_ribbon_recom"/>
    <property type="match status" value="1"/>
</dbReference>
<dbReference type="RefSeq" id="WP_110792242.1">
    <property type="nucleotide sequence ID" value="NZ_QJRY01000005.1"/>
</dbReference>
<dbReference type="InterPro" id="IPR050639">
    <property type="entry name" value="SSR_resolvase"/>
</dbReference>
<organism evidence="4 5">
    <name type="scientific">Rhizobium wuzhouense</name>
    <dbReference type="NCBI Taxonomy" id="1986026"/>
    <lineage>
        <taxon>Bacteria</taxon>
        <taxon>Pseudomonadati</taxon>
        <taxon>Pseudomonadota</taxon>
        <taxon>Alphaproteobacteria</taxon>
        <taxon>Hyphomicrobiales</taxon>
        <taxon>Rhizobiaceae</taxon>
        <taxon>Rhizobium/Agrobacterium group</taxon>
        <taxon>Rhizobium</taxon>
    </lineage>
</organism>
<dbReference type="Pfam" id="PF07508">
    <property type="entry name" value="Recombinase"/>
    <property type="match status" value="1"/>
</dbReference>
<dbReference type="CDD" id="cd00338">
    <property type="entry name" value="Ser_Recombinase"/>
    <property type="match status" value="1"/>
</dbReference>
<dbReference type="Pfam" id="PF00239">
    <property type="entry name" value="Resolvase"/>
    <property type="match status" value="1"/>
</dbReference>
<dbReference type="PROSITE" id="PS51737">
    <property type="entry name" value="RECOMBINASE_DNA_BIND"/>
    <property type="match status" value="1"/>
</dbReference>
<dbReference type="InterPro" id="IPR025827">
    <property type="entry name" value="Zn_ribbon_recom_dom"/>
</dbReference>
<keyword evidence="1" id="KW-0175">Coiled coil</keyword>
<dbReference type="EMBL" id="QJRY01000005">
    <property type="protein sequence ID" value="PYB72251.1"/>
    <property type="molecule type" value="Genomic_DNA"/>
</dbReference>
<dbReference type="PANTHER" id="PTHR30461">
    <property type="entry name" value="DNA-INVERTASE FROM LAMBDOID PROPHAGE"/>
    <property type="match status" value="1"/>
</dbReference>
<evidence type="ECO:0000259" key="2">
    <source>
        <dbReference type="PROSITE" id="PS51736"/>
    </source>
</evidence>
<dbReference type="InterPro" id="IPR038109">
    <property type="entry name" value="DNA_bind_recomb_sf"/>
</dbReference>
<dbReference type="InterPro" id="IPR036162">
    <property type="entry name" value="Resolvase-like_N_sf"/>
</dbReference>
<dbReference type="InterPro" id="IPR011109">
    <property type="entry name" value="DNA_bind_recombinase_dom"/>
</dbReference>
<dbReference type="Proteomes" id="UP000247536">
    <property type="component" value="Unassembled WGS sequence"/>
</dbReference>
<gene>
    <name evidence="4" type="ORF">DMY87_13915</name>
</gene>
<dbReference type="Gene3D" id="3.90.1750.20">
    <property type="entry name" value="Putative Large Serine Recombinase, Chain B, Domain 2"/>
    <property type="match status" value="1"/>
</dbReference>
<sequence length="616" mass="69873">MPKKVLFYARYSTDRQNEVSIETQTELGKKFVADRGWTLCGVYSDSAISGTSFTSRPGIQQLLAHVKREQIDVVLCVNVDRLSRDVEHTSKILKDLNFHDCAIWTVEAGRAVTDMELHMRSTMSHELVEQGRTRTREGMKTAVRKGKATTCLSYGYKLSQQRDANGDRLKGLREIDPVKAEIVRGIFKDYVDGVSPAAIAQNLNDLGIPGARTKYWRDTTIRGSVTDGTGILNNSLYVGKVVWNKQKFRKDPTTERRTSRANDRDEWEFRDEPKLRIISDELWERAKQRQAESREEYDRHSTNRLNATHRPEYLLSRMLQCAECGGPYAISGKDRYSCTNRKKRLPIDELDGECCTNSKTITRHELEERVLNCLPVAFYSVDIFDRISKKMIAHEVAKLKSAPSRKAQVEAELAKIKAAQTSLMQQIQDRHAEGRPRLALLDDQLDELEAKREELARELATVEEPAVDFQGKIEKLKAQFNPANIEIGIRKLIFLARNNADEAVKQRLMPIVRDLIQTVVIGKTPGHQPASLQVHGDIAHIMASMDAIDVMQQQFFAAAQNDLMTRMASGEIDTEAKKNKLIEAYIDELSRKLPEWENLQVSVVAGAGFEPAAFRL</sequence>
<evidence type="ECO:0000313" key="4">
    <source>
        <dbReference type="EMBL" id="PYB72251.1"/>
    </source>
</evidence>
<dbReference type="Gene3D" id="3.40.50.1390">
    <property type="entry name" value="Resolvase, N-terminal catalytic domain"/>
    <property type="match status" value="1"/>
</dbReference>
<keyword evidence="5" id="KW-1185">Reference proteome</keyword>
<protein>
    <submittedName>
        <fullName evidence="4">Site-specific recombinase and resolvase superfamily protein</fullName>
    </submittedName>
</protein>
<evidence type="ECO:0000313" key="5">
    <source>
        <dbReference type="Proteomes" id="UP000247536"/>
    </source>
</evidence>
<dbReference type="PROSITE" id="PS51736">
    <property type="entry name" value="RECOMBINASES_3"/>
    <property type="match status" value="1"/>
</dbReference>
<dbReference type="InterPro" id="IPR006119">
    <property type="entry name" value="Resolv_N"/>
</dbReference>
<proteinExistence type="predicted"/>
<evidence type="ECO:0000256" key="1">
    <source>
        <dbReference type="SAM" id="Coils"/>
    </source>
</evidence>
<feature type="domain" description="Recombinase" evidence="3">
    <location>
        <begin position="153"/>
        <end position="296"/>
    </location>
</feature>
<accession>A0ABX5NP07</accession>
<dbReference type="SMART" id="SM00857">
    <property type="entry name" value="Resolvase"/>
    <property type="match status" value="1"/>
</dbReference>